<gene>
    <name evidence="1" type="ORF">C2800_02460</name>
</gene>
<dbReference type="RefSeq" id="WP_014667931.1">
    <property type="nucleotide sequence ID" value="NZ_CP090428.1"/>
</dbReference>
<name>A0A849CEK9_PASMD</name>
<dbReference type="Proteomes" id="UP000540079">
    <property type="component" value="Unassembled WGS sequence"/>
</dbReference>
<reference evidence="1 2" key="1">
    <citation type="journal article" date="2018" name="Front. Microbiol.">
        <title>Genetic and Phylogenetic Characteristics of Pasteurella multocida Isolates From Different Host Species.</title>
        <authorList>
            <person name="Peng Z."/>
            <person name="Liang W."/>
            <person name="Wang F."/>
            <person name="Xu Z."/>
            <person name="Xie Z."/>
            <person name="Lian Z."/>
            <person name="Hua L."/>
            <person name="Zhou R."/>
            <person name="Chen H."/>
            <person name="Wu B."/>
        </authorList>
    </citation>
    <scope>NUCLEOTIDE SEQUENCE [LARGE SCALE GENOMIC DNA]</scope>
    <source>
        <strain evidence="1 2">HNA06</strain>
    </source>
</reference>
<evidence type="ECO:0000313" key="2">
    <source>
        <dbReference type="Proteomes" id="UP000540079"/>
    </source>
</evidence>
<dbReference type="EMBL" id="PPVL01000002">
    <property type="protein sequence ID" value="NNI78302.1"/>
    <property type="molecule type" value="Genomic_DNA"/>
</dbReference>
<proteinExistence type="predicted"/>
<protein>
    <submittedName>
        <fullName evidence="1">Flp operon protein C</fullName>
    </submittedName>
</protein>
<dbReference type="AlphaFoldDB" id="A0A849CEK9"/>
<comment type="caution">
    <text evidence="1">The sequence shown here is derived from an EMBL/GenBank/DDBJ whole genome shotgun (WGS) entry which is preliminary data.</text>
</comment>
<sequence length="270" mass="30113">MNYRMLFIISLLTLVVGVGGILFMPTGDSSSVGEGGVALSETEKKPEKLITLAELKRDIQAGSLLQVENYSLTEIKVTEDNPLTNNDLTDVLALSKFKTLQGHLVAENLKSGSLLSPSTVISPNDARFLLSSLDTKQEIAFRIYLKPTERYILDTLRSGDYVSVYNQKIAYRAREESIDKNSLIKIINKLLVLQVNVFQVLDENNDSVKKQDELAGEYIGYISLKVNANQAKMFYELEKDSKLIVLPSVDEAESSNNRGVFIRKLRGNKS</sequence>
<accession>A0A849CEK9</accession>
<evidence type="ECO:0000313" key="1">
    <source>
        <dbReference type="EMBL" id="NNI78302.1"/>
    </source>
</evidence>
<organism evidence="1 2">
    <name type="scientific">Pasteurella multocida</name>
    <dbReference type="NCBI Taxonomy" id="747"/>
    <lineage>
        <taxon>Bacteria</taxon>
        <taxon>Pseudomonadati</taxon>
        <taxon>Pseudomonadota</taxon>
        <taxon>Gammaproteobacteria</taxon>
        <taxon>Pasteurellales</taxon>
        <taxon>Pasteurellaceae</taxon>
        <taxon>Pasteurella</taxon>
    </lineage>
</organism>